<name>A0A1M5G4K7_9FLAO</name>
<evidence type="ECO:0000313" key="1">
    <source>
        <dbReference type="EMBL" id="SHF98695.1"/>
    </source>
</evidence>
<evidence type="ECO:0008006" key="3">
    <source>
        <dbReference type="Google" id="ProtNLM"/>
    </source>
</evidence>
<accession>A0A1M5G4K7</accession>
<organism evidence="1 2">
    <name type="scientific">Flavobacterium fluvii</name>
    <dbReference type="NCBI Taxonomy" id="468056"/>
    <lineage>
        <taxon>Bacteria</taxon>
        <taxon>Pseudomonadati</taxon>
        <taxon>Bacteroidota</taxon>
        <taxon>Flavobacteriia</taxon>
        <taxon>Flavobacteriales</taxon>
        <taxon>Flavobacteriaceae</taxon>
        <taxon>Flavobacterium</taxon>
    </lineage>
</organism>
<dbReference type="AlphaFoldDB" id="A0A1M5G4K7"/>
<keyword evidence="2" id="KW-1185">Reference proteome</keyword>
<protein>
    <recommendedName>
        <fullName evidence="3">CarboxypepD_reg-like domain-containing protein</fullName>
    </recommendedName>
</protein>
<dbReference type="Proteomes" id="UP000184516">
    <property type="component" value="Unassembled WGS sequence"/>
</dbReference>
<gene>
    <name evidence="1" type="ORF">SAMN05443549_1011092</name>
</gene>
<dbReference type="STRING" id="468056.SAMN05443549_1011092"/>
<dbReference type="EMBL" id="FQWB01000001">
    <property type="protein sequence ID" value="SHF98695.1"/>
    <property type="molecule type" value="Genomic_DNA"/>
</dbReference>
<reference evidence="2" key="1">
    <citation type="submission" date="2016-11" db="EMBL/GenBank/DDBJ databases">
        <authorList>
            <person name="Varghese N."/>
            <person name="Submissions S."/>
        </authorList>
    </citation>
    <scope>NUCLEOTIDE SEQUENCE [LARGE SCALE GENOMIC DNA]</scope>
    <source>
        <strain evidence="2">DSM 19978</strain>
    </source>
</reference>
<evidence type="ECO:0000313" key="2">
    <source>
        <dbReference type="Proteomes" id="UP000184516"/>
    </source>
</evidence>
<proteinExistence type="predicted"/>
<sequence>MLFVLGLFGQITFGQTAGEKLIHGKIIVESGNVAGVSIVNLVNEKSATSDGNGDFYILVKADDLLVFSSVNLEYYRRSIEEKDLKSEVLTIKLTAKTTELDEVIVNKHPEINAVDLGISPKGIKHRTQMERRLYTAGDFKPIHLIGLLGGSLNVDALLNKINGRTAMMKKMIELEKKVNLLEKTELLFEDDYYINTLKIQAEYIKGFKYYVVENEKFTTVLKSKNKTQIELVMVELAVKYNTIISDEK</sequence>